<accession>A0A9X3CN98</accession>
<evidence type="ECO:0000313" key="2">
    <source>
        <dbReference type="EMBL" id="MCW8346589.1"/>
    </source>
</evidence>
<evidence type="ECO:0000256" key="1">
    <source>
        <dbReference type="SAM" id="MobiDB-lite"/>
    </source>
</evidence>
<name>A0A9X3CN98_9VIBR</name>
<evidence type="ECO:0000313" key="3">
    <source>
        <dbReference type="Proteomes" id="UP001155587"/>
    </source>
</evidence>
<keyword evidence="3" id="KW-1185">Reference proteome</keyword>
<feature type="region of interest" description="Disordered" evidence="1">
    <location>
        <begin position="99"/>
        <end position="131"/>
    </location>
</feature>
<comment type="caution">
    <text evidence="2">The sequence shown here is derived from an EMBL/GenBank/DDBJ whole genome shotgun (WGS) entry which is preliminary data.</text>
</comment>
<gene>
    <name evidence="2" type="ORF">MD535_11335</name>
</gene>
<proteinExistence type="predicted"/>
<reference evidence="2" key="1">
    <citation type="submission" date="2022-02" db="EMBL/GenBank/DDBJ databases">
        <title>Vibrio sp. nov, a new bacterium isolated from seawater.</title>
        <authorList>
            <person name="Yuan Y."/>
        </authorList>
    </citation>
    <scope>NUCLEOTIDE SEQUENCE</scope>
    <source>
        <strain evidence="2">ZSDZ65</strain>
    </source>
</reference>
<dbReference type="Proteomes" id="UP001155587">
    <property type="component" value="Unassembled WGS sequence"/>
</dbReference>
<dbReference type="AlphaFoldDB" id="A0A9X3CN98"/>
<dbReference type="RefSeq" id="WP_265675147.1">
    <property type="nucleotide sequence ID" value="NZ_JAKRRY010000013.1"/>
</dbReference>
<sequence length="167" mass="18850">MAKRLCKLNRHDINANLGDIHRLVAEPKFLCRSCSRSSADSSTLCKPAAIPPMSCQVKPAKEKLTCGLLLEGMTKEEISLEQAIASEPVVSESDVVMMQESEGSDKKALKRAKKALKKQDKMQKKLQKIIKKSQKLARKQSQLEQKYHHAEMLVSQQLEKMQPEQLH</sequence>
<organism evidence="2 3">
    <name type="scientific">Vibrio qingdaonensis</name>
    <dbReference type="NCBI Taxonomy" id="2829491"/>
    <lineage>
        <taxon>Bacteria</taxon>
        <taxon>Pseudomonadati</taxon>
        <taxon>Pseudomonadota</taxon>
        <taxon>Gammaproteobacteria</taxon>
        <taxon>Vibrionales</taxon>
        <taxon>Vibrionaceae</taxon>
        <taxon>Vibrio</taxon>
    </lineage>
</organism>
<protein>
    <submittedName>
        <fullName evidence="2">Uncharacterized protein</fullName>
    </submittedName>
</protein>
<dbReference type="EMBL" id="JAKRRY010000013">
    <property type="protein sequence ID" value="MCW8346589.1"/>
    <property type="molecule type" value="Genomic_DNA"/>
</dbReference>